<gene>
    <name evidence="1" type="ORF">Taro_035775</name>
</gene>
<comment type="caution">
    <text evidence="1">The sequence shown here is derived from an EMBL/GenBank/DDBJ whole genome shotgun (WGS) entry which is preliminary data.</text>
</comment>
<dbReference type="EMBL" id="NMUH01002959">
    <property type="protein sequence ID" value="MQM03006.1"/>
    <property type="molecule type" value="Genomic_DNA"/>
</dbReference>
<evidence type="ECO:0000313" key="1">
    <source>
        <dbReference type="EMBL" id="MQM03006.1"/>
    </source>
</evidence>
<proteinExistence type="predicted"/>
<name>A0A843W4U0_COLES</name>
<sequence>MDTSRHHWSPASPVFPVPHFRELGPESLKVSGLGLQLCGLQLDLSSVTVRLRSGSYAVLSGLDTGVMNQSPFPCAVVILFRLVLCHQLWPRARSWGYRHQ</sequence>
<dbReference type="AlphaFoldDB" id="A0A843W4U0"/>
<protein>
    <submittedName>
        <fullName evidence="1">Uncharacterized protein</fullName>
    </submittedName>
</protein>
<accession>A0A843W4U0</accession>
<reference evidence="1" key="1">
    <citation type="submission" date="2017-07" db="EMBL/GenBank/DDBJ databases">
        <title>Taro Niue Genome Assembly and Annotation.</title>
        <authorList>
            <person name="Atibalentja N."/>
            <person name="Keating K."/>
            <person name="Fields C.J."/>
        </authorList>
    </citation>
    <scope>NUCLEOTIDE SEQUENCE</scope>
    <source>
        <strain evidence="1">Niue_2</strain>
        <tissue evidence="1">Leaf</tissue>
    </source>
</reference>
<evidence type="ECO:0000313" key="2">
    <source>
        <dbReference type="Proteomes" id="UP000652761"/>
    </source>
</evidence>
<organism evidence="1 2">
    <name type="scientific">Colocasia esculenta</name>
    <name type="common">Wild taro</name>
    <name type="synonym">Arum esculentum</name>
    <dbReference type="NCBI Taxonomy" id="4460"/>
    <lineage>
        <taxon>Eukaryota</taxon>
        <taxon>Viridiplantae</taxon>
        <taxon>Streptophyta</taxon>
        <taxon>Embryophyta</taxon>
        <taxon>Tracheophyta</taxon>
        <taxon>Spermatophyta</taxon>
        <taxon>Magnoliopsida</taxon>
        <taxon>Liliopsida</taxon>
        <taxon>Araceae</taxon>
        <taxon>Aroideae</taxon>
        <taxon>Colocasieae</taxon>
        <taxon>Colocasia</taxon>
    </lineage>
</organism>
<keyword evidence="2" id="KW-1185">Reference proteome</keyword>
<dbReference type="Proteomes" id="UP000652761">
    <property type="component" value="Unassembled WGS sequence"/>
</dbReference>